<reference evidence="2" key="4">
    <citation type="submission" date="2025-09" db="UniProtKB">
        <authorList>
            <consortium name="Ensembl"/>
        </authorList>
    </citation>
    <scope>IDENTIFICATION</scope>
</reference>
<dbReference type="GeneTree" id="ENSGT01150000286973"/>
<dbReference type="InterPro" id="IPR001304">
    <property type="entry name" value="C-type_lectin-like"/>
</dbReference>
<dbReference type="InterPro" id="IPR016187">
    <property type="entry name" value="CTDL_fold"/>
</dbReference>
<reference evidence="2" key="3">
    <citation type="submission" date="2025-08" db="UniProtKB">
        <authorList>
            <consortium name="Ensembl"/>
        </authorList>
    </citation>
    <scope>IDENTIFICATION</scope>
</reference>
<dbReference type="PANTHER" id="PTHR45784:SF3">
    <property type="entry name" value="C-TYPE LECTIN DOMAIN FAMILY 4 MEMBER K-LIKE-RELATED"/>
    <property type="match status" value="1"/>
</dbReference>
<dbReference type="Ensembl" id="ENSAMXT00000036249.1">
    <property type="protein sequence ID" value="ENSAMXP00000043626.1"/>
    <property type="gene ID" value="ENSAMXG00000042905.1"/>
</dbReference>
<keyword evidence="3" id="KW-1185">Reference proteome</keyword>
<dbReference type="Proteomes" id="UP000018467">
    <property type="component" value="Unassembled WGS sequence"/>
</dbReference>
<feature type="domain" description="C-type lectin" evidence="1">
    <location>
        <begin position="50"/>
        <end position="153"/>
    </location>
</feature>
<name>A0A3B1JPG5_ASTMX</name>
<reference evidence="3" key="2">
    <citation type="journal article" date="2014" name="Nat. Commun.">
        <title>The cavefish genome reveals candidate genes for eye loss.</title>
        <authorList>
            <person name="McGaugh S.E."/>
            <person name="Gross J.B."/>
            <person name="Aken B."/>
            <person name="Blin M."/>
            <person name="Borowsky R."/>
            <person name="Chalopin D."/>
            <person name="Hinaux H."/>
            <person name="Jeffery W.R."/>
            <person name="Keene A."/>
            <person name="Ma L."/>
            <person name="Minx P."/>
            <person name="Murphy D."/>
            <person name="O'Quin K.E."/>
            <person name="Retaux S."/>
            <person name="Rohner N."/>
            <person name="Searle S.M."/>
            <person name="Stahl B.A."/>
            <person name="Tabin C."/>
            <person name="Volff J.N."/>
            <person name="Yoshizawa M."/>
            <person name="Warren W.C."/>
        </authorList>
    </citation>
    <scope>NUCLEOTIDE SEQUENCE [LARGE SCALE GENOMIC DNA]</scope>
    <source>
        <strain evidence="3">female</strain>
    </source>
</reference>
<dbReference type="Bgee" id="ENSAMXG00000042905">
    <property type="expression patterns" value="Expressed in olfactory epithelium and 1 other cell type or tissue"/>
</dbReference>
<dbReference type="PROSITE" id="PS50041">
    <property type="entry name" value="C_TYPE_LECTIN_2"/>
    <property type="match status" value="1"/>
</dbReference>
<dbReference type="SUPFAM" id="SSF56436">
    <property type="entry name" value="C-type lectin-like"/>
    <property type="match status" value="1"/>
</dbReference>
<protein>
    <recommendedName>
        <fullName evidence="1">C-type lectin domain-containing protein</fullName>
    </recommendedName>
</protein>
<proteinExistence type="predicted"/>
<dbReference type="InterPro" id="IPR016186">
    <property type="entry name" value="C-type_lectin-like/link_sf"/>
</dbReference>
<accession>A0A3B1JPG5</accession>
<dbReference type="SMART" id="SM00034">
    <property type="entry name" value="CLECT"/>
    <property type="match status" value="1"/>
</dbReference>
<dbReference type="PANTHER" id="PTHR45784">
    <property type="entry name" value="C-TYPE LECTIN DOMAIN FAMILY 20 MEMBER A-RELATED"/>
    <property type="match status" value="1"/>
</dbReference>
<evidence type="ECO:0000313" key="3">
    <source>
        <dbReference type="Proteomes" id="UP000018467"/>
    </source>
</evidence>
<dbReference type="Pfam" id="PF00059">
    <property type="entry name" value="Lectin_C"/>
    <property type="match status" value="1"/>
</dbReference>
<dbReference type="AlphaFoldDB" id="A0A3B1JPG5"/>
<dbReference type="InParanoid" id="A0A3B1JPG5"/>
<sequence length="156" mass="18485">MVCVYILRGTGEINIQVIAFLEVLCGRDRRCCNSLRLDVGERFVLVFQLMTWTEAQRYCREHHTDLASVRNEAENQKLRLMINDYYDGYYGAAWIGLYRTRLWSDNSSSSFSYWKTGQPDNAGQSEHCTAVSFRDYWRWRDEDCYQTFPFFCSDSK</sequence>
<reference evidence="3" key="1">
    <citation type="submission" date="2013-03" db="EMBL/GenBank/DDBJ databases">
        <authorList>
            <person name="Jeffery W."/>
            <person name="Warren W."/>
            <person name="Wilson R.K."/>
        </authorList>
    </citation>
    <scope>NUCLEOTIDE SEQUENCE</scope>
    <source>
        <strain evidence="3">female</strain>
    </source>
</reference>
<dbReference type="Gene3D" id="3.10.100.10">
    <property type="entry name" value="Mannose-Binding Protein A, subunit A"/>
    <property type="match status" value="1"/>
</dbReference>
<evidence type="ECO:0000259" key="1">
    <source>
        <dbReference type="PROSITE" id="PS50041"/>
    </source>
</evidence>
<organism evidence="2 3">
    <name type="scientific">Astyanax mexicanus</name>
    <name type="common">Blind cave fish</name>
    <name type="synonym">Astyanax fasciatus mexicanus</name>
    <dbReference type="NCBI Taxonomy" id="7994"/>
    <lineage>
        <taxon>Eukaryota</taxon>
        <taxon>Metazoa</taxon>
        <taxon>Chordata</taxon>
        <taxon>Craniata</taxon>
        <taxon>Vertebrata</taxon>
        <taxon>Euteleostomi</taxon>
        <taxon>Actinopterygii</taxon>
        <taxon>Neopterygii</taxon>
        <taxon>Teleostei</taxon>
        <taxon>Ostariophysi</taxon>
        <taxon>Characiformes</taxon>
        <taxon>Characoidei</taxon>
        <taxon>Acestrorhamphidae</taxon>
        <taxon>Acestrorhamphinae</taxon>
        <taxon>Astyanax</taxon>
    </lineage>
</organism>
<evidence type="ECO:0000313" key="2">
    <source>
        <dbReference type="Ensembl" id="ENSAMXP00000043626.1"/>
    </source>
</evidence>